<dbReference type="InterPro" id="IPR000702">
    <property type="entry name" value="Ribosomal_uL6-like"/>
</dbReference>
<dbReference type="PIRSF" id="PIRSF002162">
    <property type="entry name" value="Ribosomal_L6"/>
    <property type="match status" value="1"/>
</dbReference>
<evidence type="ECO:0000313" key="10">
    <source>
        <dbReference type="EMBL" id="TZE82734.1"/>
    </source>
</evidence>
<dbReference type="Proteomes" id="UP000322976">
    <property type="component" value="Unassembled WGS sequence"/>
</dbReference>
<keyword evidence="4 6" id="KW-0689">Ribosomal protein</keyword>
<feature type="domain" description="Large ribosomal subunit protein uL6 alpha-beta" evidence="9">
    <location>
        <begin position="11"/>
        <end position="83"/>
    </location>
</feature>
<evidence type="ECO:0000256" key="7">
    <source>
        <dbReference type="RuleBase" id="RU003869"/>
    </source>
</evidence>
<dbReference type="GO" id="GO:0022625">
    <property type="term" value="C:cytosolic large ribosomal subunit"/>
    <property type="evidence" value="ECO:0007669"/>
    <property type="project" value="UniProtKB-UniRule"/>
</dbReference>
<dbReference type="PANTHER" id="PTHR11655:SF14">
    <property type="entry name" value="LARGE RIBOSOMAL SUBUNIT PROTEIN UL6M"/>
    <property type="match status" value="1"/>
</dbReference>
<keyword evidence="2 6" id="KW-0699">rRNA-binding</keyword>
<dbReference type="PROSITE" id="PS00525">
    <property type="entry name" value="RIBOSOMAL_L6_1"/>
    <property type="match status" value="1"/>
</dbReference>
<evidence type="ECO:0000256" key="1">
    <source>
        <dbReference type="ARBA" id="ARBA00009356"/>
    </source>
</evidence>
<reference evidence="10 11" key="1">
    <citation type="submission" date="2019-08" db="EMBL/GenBank/DDBJ databases">
        <title>Calorimonas adulescens gen. nov., sp. nov., an anaerobic thermophilic bacterium from Sakhalin hot spring.</title>
        <authorList>
            <person name="Khomyakova M.A."/>
            <person name="Merkel A.Y."/>
            <person name="Novikov A."/>
            <person name="Bonch-Osmolovskaya E.A."/>
            <person name="Slobodkin A.I."/>
        </authorList>
    </citation>
    <scope>NUCLEOTIDE SEQUENCE [LARGE SCALE GENOMIC DNA]</scope>
    <source>
        <strain evidence="10 11">A05MB</strain>
    </source>
</reference>
<comment type="similarity">
    <text evidence="1 6 7">Belongs to the universal ribosomal protein uL6 family.</text>
</comment>
<sequence length="180" mass="19842">MSRIGKKPIAIPQGVQVDISENNIVRVKGPKGELTQAFNKNMIIEKADNAILVKRPDDSKFNHSLHGLTRTLIANMIEGVTKGYEKSLDIVGVGYRASKQGNKLVLNLGYSHPIEIEEEPGIEIAVDGSNKIIVKGIDKQRVGQVAAMIRDKRRPDVYKGKGIRYTGEVVRLKEGKTGKK</sequence>
<evidence type="ECO:0000256" key="6">
    <source>
        <dbReference type="HAMAP-Rule" id="MF_01365"/>
    </source>
</evidence>
<gene>
    <name evidence="6" type="primary">rplF</name>
    <name evidence="10" type="ORF">FWJ32_03805</name>
</gene>
<comment type="subunit">
    <text evidence="6">Part of the 50S ribosomal subunit.</text>
</comment>
<dbReference type="GO" id="GO:0002181">
    <property type="term" value="P:cytoplasmic translation"/>
    <property type="evidence" value="ECO:0007669"/>
    <property type="project" value="TreeGrafter"/>
</dbReference>
<dbReference type="Pfam" id="PF00347">
    <property type="entry name" value="Ribosomal_L6"/>
    <property type="match status" value="2"/>
</dbReference>
<evidence type="ECO:0000256" key="4">
    <source>
        <dbReference type="ARBA" id="ARBA00022980"/>
    </source>
</evidence>
<dbReference type="FunFam" id="3.90.930.12:FF:000001">
    <property type="entry name" value="50S ribosomal protein L6"/>
    <property type="match status" value="1"/>
</dbReference>
<organism evidence="10 11">
    <name type="scientific">Calorimonas adulescens</name>
    <dbReference type="NCBI Taxonomy" id="2606906"/>
    <lineage>
        <taxon>Bacteria</taxon>
        <taxon>Bacillati</taxon>
        <taxon>Bacillota</taxon>
        <taxon>Clostridia</taxon>
        <taxon>Thermoanaerobacterales</taxon>
        <taxon>Thermoanaerobacteraceae</taxon>
        <taxon>Calorimonas</taxon>
    </lineage>
</organism>
<evidence type="ECO:0000256" key="2">
    <source>
        <dbReference type="ARBA" id="ARBA00022730"/>
    </source>
</evidence>
<dbReference type="InterPro" id="IPR002358">
    <property type="entry name" value="Ribosomal_uL6_CS"/>
</dbReference>
<keyword evidence="5 6" id="KW-0687">Ribonucleoprotein</keyword>
<evidence type="ECO:0000256" key="8">
    <source>
        <dbReference type="RuleBase" id="RU003870"/>
    </source>
</evidence>
<protein>
    <recommendedName>
        <fullName evidence="6">Large ribosomal subunit protein uL6</fullName>
    </recommendedName>
</protein>
<name>A0A5D8QEX3_9THEO</name>
<dbReference type="HAMAP" id="MF_01365_B">
    <property type="entry name" value="Ribosomal_uL6_B"/>
    <property type="match status" value="1"/>
</dbReference>
<dbReference type="AlphaFoldDB" id="A0A5D8QEX3"/>
<dbReference type="EMBL" id="VTPS01000004">
    <property type="protein sequence ID" value="TZE82734.1"/>
    <property type="molecule type" value="Genomic_DNA"/>
</dbReference>
<evidence type="ECO:0000256" key="3">
    <source>
        <dbReference type="ARBA" id="ARBA00022884"/>
    </source>
</evidence>
<dbReference type="InterPro" id="IPR020040">
    <property type="entry name" value="Ribosomal_uL6_a/b-dom"/>
</dbReference>
<dbReference type="NCBIfam" id="TIGR03654">
    <property type="entry name" value="L6_bact"/>
    <property type="match status" value="1"/>
</dbReference>
<dbReference type="PRINTS" id="PR00059">
    <property type="entry name" value="RIBOSOMALL6"/>
</dbReference>
<proteinExistence type="inferred from homology"/>
<dbReference type="InterPro" id="IPR036789">
    <property type="entry name" value="Ribosomal_uL6-like_a/b-dom_sf"/>
</dbReference>
<dbReference type="GO" id="GO:0003735">
    <property type="term" value="F:structural constituent of ribosome"/>
    <property type="evidence" value="ECO:0007669"/>
    <property type="project" value="UniProtKB-UniRule"/>
</dbReference>
<dbReference type="FunFam" id="3.90.930.12:FF:000002">
    <property type="entry name" value="50S ribosomal protein L6"/>
    <property type="match status" value="1"/>
</dbReference>
<dbReference type="PANTHER" id="PTHR11655">
    <property type="entry name" value="60S/50S RIBOSOMAL PROTEIN L6/L9"/>
    <property type="match status" value="1"/>
</dbReference>
<evidence type="ECO:0000259" key="9">
    <source>
        <dbReference type="Pfam" id="PF00347"/>
    </source>
</evidence>
<feature type="domain" description="Large ribosomal subunit protein uL6 alpha-beta" evidence="9">
    <location>
        <begin position="91"/>
        <end position="165"/>
    </location>
</feature>
<comment type="caution">
    <text evidence="10">The sequence shown here is derived from an EMBL/GenBank/DDBJ whole genome shotgun (WGS) entry which is preliminary data.</text>
</comment>
<comment type="function">
    <text evidence="6 8">This protein binds to the 23S rRNA, and is important in its secondary structure. It is located near the subunit interface in the base of the L7/L12 stalk, and near the tRNA binding site of the peptidyltransferase center.</text>
</comment>
<dbReference type="SUPFAM" id="SSF56053">
    <property type="entry name" value="Ribosomal protein L6"/>
    <property type="match status" value="2"/>
</dbReference>
<keyword evidence="11" id="KW-1185">Reference proteome</keyword>
<dbReference type="GO" id="GO:0019843">
    <property type="term" value="F:rRNA binding"/>
    <property type="evidence" value="ECO:0007669"/>
    <property type="project" value="UniProtKB-UniRule"/>
</dbReference>
<dbReference type="Gene3D" id="3.90.930.12">
    <property type="entry name" value="Ribosomal protein L6, alpha-beta domain"/>
    <property type="match status" value="2"/>
</dbReference>
<evidence type="ECO:0000256" key="5">
    <source>
        <dbReference type="ARBA" id="ARBA00023274"/>
    </source>
</evidence>
<accession>A0A5D8QEX3</accession>
<dbReference type="RefSeq" id="WP_149544648.1">
    <property type="nucleotide sequence ID" value="NZ_VTPS01000004.1"/>
</dbReference>
<evidence type="ECO:0000313" key="11">
    <source>
        <dbReference type="Proteomes" id="UP000322976"/>
    </source>
</evidence>
<keyword evidence="3 6" id="KW-0694">RNA-binding</keyword>
<dbReference type="InterPro" id="IPR019906">
    <property type="entry name" value="Ribosomal_uL6_bac-type"/>
</dbReference>